<name>A0AAN9PDY5_CLITE</name>
<reference evidence="1 2" key="1">
    <citation type="submission" date="2024-01" db="EMBL/GenBank/DDBJ databases">
        <title>The genomes of 5 underutilized Papilionoideae crops provide insights into root nodulation and disease resistance.</title>
        <authorList>
            <person name="Yuan L."/>
        </authorList>
    </citation>
    <scope>NUCLEOTIDE SEQUENCE [LARGE SCALE GENOMIC DNA]</scope>
    <source>
        <strain evidence="1">LY-2023</strain>
        <tissue evidence="1">Leaf</tissue>
    </source>
</reference>
<proteinExistence type="predicted"/>
<dbReference type="EMBL" id="JAYKXN010000004">
    <property type="protein sequence ID" value="KAK7293884.1"/>
    <property type="molecule type" value="Genomic_DNA"/>
</dbReference>
<keyword evidence="2" id="KW-1185">Reference proteome</keyword>
<protein>
    <submittedName>
        <fullName evidence="1">Uncharacterized protein</fullName>
    </submittedName>
</protein>
<gene>
    <name evidence="1" type="ORF">RJT34_16761</name>
</gene>
<dbReference type="Proteomes" id="UP001359559">
    <property type="component" value="Unassembled WGS sequence"/>
</dbReference>
<organism evidence="1 2">
    <name type="scientific">Clitoria ternatea</name>
    <name type="common">Butterfly pea</name>
    <dbReference type="NCBI Taxonomy" id="43366"/>
    <lineage>
        <taxon>Eukaryota</taxon>
        <taxon>Viridiplantae</taxon>
        <taxon>Streptophyta</taxon>
        <taxon>Embryophyta</taxon>
        <taxon>Tracheophyta</taxon>
        <taxon>Spermatophyta</taxon>
        <taxon>Magnoliopsida</taxon>
        <taxon>eudicotyledons</taxon>
        <taxon>Gunneridae</taxon>
        <taxon>Pentapetalae</taxon>
        <taxon>rosids</taxon>
        <taxon>fabids</taxon>
        <taxon>Fabales</taxon>
        <taxon>Fabaceae</taxon>
        <taxon>Papilionoideae</taxon>
        <taxon>50 kb inversion clade</taxon>
        <taxon>NPAAA clade</taxon>
        <taxon>indigoferoid/millettioid clade</taxon>
        <taxon>Phaseoleae</taxon>
        <taxon>Clitoria</taxon>
    </lineage>
</organism>
<sequence length="105" mass="11193">METVSPENYGYAGCSLSRLVTSPPSSLLGFGSCDSHAQTVGSCCQDMFIGGGESSSAIVEAYKLKNIHTLTFTPFSLLPNSLPLTLAACKWKMRTNFNSTTSKDS</sequence>
<accession>A0AAN9PDY5</accession>
<comment type="caution">
    <text evidence="1">The sequence shown here is derived from an EMBL/GenBank/DDBJ whole genome shotgun (WGS) entry which is preliminary data.</text>
</comment>
<evidence type="ECO:0000313" key="2">
    <source>
        <dbReference type="Proteomes" id="UP001359559"/>
    </source>
</evidence>
<dbReference type="AlphaFoldDB" id="A0AAN9PDY5"/>
<evidence type="ECO:0000313" key="1">
    <source>
        <dbReference type="EMBL" id="KAK7293884.1"/>
    </source>
</evidence>